<dbReference type="PANTHER" id="PTHR38926">
    <property type="entry name" value="F-BOX DOMAIN CONTAINING PROTEIN, EXPRESSED"/>
    <property type="match status" value="1"/>
</dbReference>
<evidence type="ECO:0000256" key="1">
    <source>
        <dbReference type="SAM" id="MobiDB-lite"/>
    </source>
</evidence>
<evidence type="ECO:0000259" key="2">
    <source>
        <dbReference type="PROSITE" id="PS50181"/>
    </source>
</evidence>
<dbReference type="OrthoDB" id="3365698at2759"/>
<sequence length="560" mass="62341">MSRSSADPTPVLEPPQPTISPDLERELSSVVLSVFQKTLALAGPTTVDIITQTVASVQRCVTTALAPELRTCNGRLASTANLPNEVLCMIWQLLCVEDRVKVSHVCSSWRSLAIDTPRLWAELDFCCVEHDDLCLCSFCRPHSSIVVPRPTNLGICSKVLPRSRSVPLSVHVEFARDDTPFDDIVDIAESLEPHCQRLEGLFFVTQKSNDVADFLNNLSGPFPTLRTLHCTTSLKEWHRIILPPLPNAETILMRSFALEGTALHLPSLRSLHCAVHDENDVLGILDGCPKLETLALETQTFKLVVSHAPLESFPSRASRLRELVLRDVDHEQQRNLLVMFHPATLRSIRIHYNGTPPGDFMIFHDLEATIEVVVSEEACEEQRISVTDSSGRTRAVQSSLLYGSEIMTALWGHHDAVTALTLPANLWYDIQPLLPVLPGVRSATFSFDDGEQYAFVVSDRPHPLPGLEHLRLVCFKQFDTFLDRPLVPVTEVAQLISFLKGSVDTLTIEHIDLDGDREELASLVRELRILSTSLLPTDVALKSARSRLWTDLETDLDACV</sequence>
<dbReference type="SMART" id="SM00256">
    <property type="entry name" value="FBOX"/>
    <property type="match status" value="1"/>
</dbReference>
<dbReference type="EMBL" id="KV426364">
    <property type="protein sequence ID" value="KZV81826.1"/>
    <property type="molecule type" value="Genomic_DNA"/>
</dbReference>
<feature type="domain" description="F-box" evidence="2">
    <location>
        <begin position="76"/>
        <end position="123"/>
    </location>
</feature>
<organism evidence="3 4">
    <name type="scientific">Exidia glandulosa HHB12029</name>
    <dbReference type="NCBI Taxonomy" id="1314781"/>
    <lineage>
        <taxon>Eukaryota</taxon>
        <taxon>Fungi</taxon>
        <taxon>Dikarya</taxon>
        <taxon>Basidiomycota</taxon>
        <taxon>Agaricomycotina</taxon>
        <taxon>Agaricomycetes</taxon>
        <taxon>Auriculariales</taxon>
        <taxon>Exidiaceae</taxon>
        <taxon>Exidia</taxon>
    </lineage>
</organism>
<proteinExistence type="predicted"/>
<dbReference type="Gene3D" id="3.80.10.10">
    <property type="entry name" value="Ribonuclease Inhibitor"/>
    <property type="match status" value="1"/>
</dbReference>
<dbReference type="PANTHER" id="PTHR38926:SF72">
    <property type="entry name" value="IM:7136021-RELATED"/>
    <property type="match status" value="1"/>
</dbReference>
<dbReference type="PROSITE" id="PS50181">
    <property type="entry name" value="FBOX"/>
    <property type="match status" value="1"/>
</dbReference>
<dbReference type="AlphaFoldDB" id="A0A165C4Y6"/>
<protein>
    <recommendedName>
        <fullName evidence="2">F-box domain-containing protein</fullName>
    </recommendedName>
</protein>
<dbReference type="InterPro" id="IPR032675">
    <property type="entry name" value="LRR_dom_sf"/>
</dbReference>
<evidence type="ECO:0000313" key="4">
    <source>
        <dbReference type="Proteomes" id="UP000077266"/>
    </source>
</evidence>
<evidence type="ECO:0000313" key="3">
    <source>
        <dbReference type="EMBL" id="KZV81826.1"/>
    </source>
</evidence>
<gene>
    <name evidence="3" type="ORF">EXIGLDRAFT_755337</name>
</gene>
<dbReference type="InterPro" id="IPR001810">
    <property type="entry name" value="F-box_dom"/>
</dbReference>
<dbReference type="InParanoid" id="A0A165C4Y6"/>
<dbReference type="Gene3D" id="1.20.1280.50">
    <property type="match status" value="1"/>
</dbReference>
<reference evidence="3 4" key="1">
    <citation type="journal article" date="2016" name="Mol. Biol. Evol.">
        <title>Comparative Genomics of Early-Diverging Mushroom-Forming Fungi Provides Insights into the Origins of Lignocellulose Decay Capabilities.</title>
        <authorList>
            <person name="Nagy L.G."/>
            <person name="Riley R."/>
            <person name="Tritt A."/>
            <person name="Adam C."/>
            <person name="Daum C."/>
            <person name="Floudas D."/>
            <person name="Sun H."/>
            <person name="Yadav J.S."/>
            <person name="Pangilinan J."/>
            <person name="Larsson K.H."/>
            <person name="Matsuura K."/>
            <person name="Barry K."/>
            <person name="Labutti K."/>
            <person name="Kuo R."/>
            <person name="Ohm R.A."/>
            <person name="Bhattacharya S.S."/>
            <person name="Shirouzu T."/>
            <person name="Yoshinaga Y."/>
            <person name="Martin F.M."/>
            <person name="Grigoriev I.V."/>
            <person name="Hibbett D.S."/>
        </authorList>
    </citation>
    <scope>NUCLEOTIDE SEQUENCE [LARGE SCALE GENOMIC DNA]</scope>
    <source>
        <strain evidence="3 4">HHB12029</strain>
    </source>
</reference>
<dbReference type="Proteomes" id="UP000077266">
    <property type="component" value="Unassembled WGS sequence"/>
</dbReference>
<name>A0A165C4Y6_EXIGL</name>
<dbReference type="InterPro" id="IPR036047">
    <property type="entry name" value="F-box-like_dom_sf"/>
</dbReference>
<dbReference type="SUPFAM" id="SSF81383">
    <property type="entry name" value="F-box domain"/>
    <property type="match status" value="1"/>
</dbReference>
<feature type="region of interest" description="Disordered" evidence="1">
    <location>
        <begin position="1"/>
        <end position="21"/>
    </location>
</feature>
<dbReference type="Pfam" id="PF12937">
    <property type="entry name" value="F-box-like"/>
    <property type="match status" value="1"/>
</dbReference>
<keyword evidence="4" id="KW-1185">Reference proteome</keyword>
<accession>A0A165C4Y6</accession>